<accession>A0ABT3B859</accession>
<dbReference type="Gene3D" id="1.10.287.130">
    <property type="match status" value="1"/>
</dbReference>
<dbReference type="InterPro" id="IPR036097">
    <property type="entry name" value="HisK_dim/P_sf"/>
</dbReference>
<dbReference type="SUPFAM" id="SSF47384">
    <property type="entry name" value="Homodimeric domain of signal transducing histidine kinase"/>
    <property type="match status" value="1"/>
</dbReference>
<dbReference type="SUPFAM" id="SSF55785">
    <property type="entry name" value="PYP-like sensor domain (PAS domain)"/>
    <property type="match status" value="1"/>
</dbReference>
<dbReference type="InterPro" id="IPR003594">
    <property type="entry name" value="HATPase_dom"/>
</dbReference>
<feature type="domain" description="Histidine kinase" evidence="7">
    <location>
        <begin position="364"/>
        <end position="589"/>
    </location>
</feature>
<dbReference type="SUPFAM" id="SSF55874">
    <property type="entry name" value="ATPase domain of HSP90 chaperone/DNA topoisomerase II/histidine kinase"/>
    <property type="match status" value="1"/>
</dbReference>
<keyword evidence="10" id="KW-1185">Reference proteome</keyword>
<dbReference type="PANTHER" id="PTHR43547">
    <property type="entry name" value="TWO-COMPONENT HISTIDINE KINASE"/>
    <property type="match status" value="1"/>
</dbReference>
<name>A0ABT3B859_9CYAN</name>
<dbReference type="PROSITE" id="PS50109">
    <property type="entry name" value="HIS_KIN"/>
    <property type="match status" value="1"/>
</dbReference>
<dbReference type="Pfam" id="PF02518">
    <property type="entry name" value="HATPase_c"/>
    <property type="match status" value="1"/>
</dbReference>
<dbReference type="InterPro" id="IPR000700">
    <property type="entry name" value="PAS-assoc_C"/>
</dbReference>
<evidence type="ECO:0000256" key="4">
    <source>
        <dbReference type="ARBA" id="ARBA00022777"/>
    </source>
</evidence>
<sequence>MQDKESDYQRLSDRSTSPNYQQEDIFPGNGEMSLMMRTFDWSVTPIGSVQHWNQSLRTSVSICLSSRFPIFIWWGSEYVMLYNDAYRPILGATKHPQALGQPGRKCWSEIWDIIGPMLEDVMSTGNATWSDDQLLLIDRNGYLEECYFTFSYSPIRDESGGIGGIFTAVTETTQRVLSERRLRTLRELAAKTSQAQTAESACKLSMETLADNAADIPFGLIYLLDEAGKQAQLIKSVGLAPKEIASQESLDLLSDDTHNFPLVKVVQTGQAERVDNWGASSYADLAESALILPITQANQNLTAGLLVVGINPRRALDEEYSGFFQLIAGNIGTAIASARAYEIERKRAEALLELDRAKTTFFSNISHEFRTPLTLIISPLEEMLRRVQEFAPQDQEQLQLIHRNSQRLLKLVNSLLDFSRIEAGRVEAVYEPIDLAAFTAELASLFRSVIEAAGMRLIVQCPPLLSSVYVDRQMWEKIVLNLLSNAFKFTFQGEIRVTLRVHEVSPKENCQNHVELEISDTGTGIPEEEIPHLFERFHRVEGAKGRSFEGSGIGLSLVQELVKLHGGIISVSSIVDQGTSFIVSIPTGYAHLPNVNIDAINTLPSTAVGAVSYVEE</sequence>
<dbReference type="CDD" id="cd00082">
    <property type="entry name" value="HisKA"/>
    <property type="match status" value="1"/>
</dbReference>
<dbReference type="Gene3D" id="3.30.450.40">
    <property type="match status" value="1"/>
</dbReference>
<evidence type="ECO:0000259" key="7">
    <source>
        <dbReference type="PROSITE" id="PS50109"/>
    </source>
</evidence>
<evidence type="ECO:0000256" key="5">
    <source>
        <dbReference type="ARBA" id="ARBA00023012"/>
    </source>
</evidence>
<dbReference type="Gene3D" id="3.30.565.10">
    <property type="entry name" value="Histidine kinase-like ATPase, C-terminal domain"/>
    <property type="match status" value="1"/>
</dbReference>
<dbReference type="Proteomes" id="UP001526143">
    <property type="component" value="Unassembled WGS sequence"/>
</dbReference>
<keyword evidence="9" id="KW-0547">Nucleotide-binding</keyword>
<feature type="region of interest" description="Disordered" evidence="6">
    <location>
        <begin position="1"/>
        <end position="24"/>
    </location>
</feature>
<evidence type="ECO:0000256" key="6">
    <source>
        <dbReference type="SAM" id="MobiDB-lite"/>
    </source>
</evidence>
<feature type="non-terminal residue" evidence="9">
    <location>
        <position position="616"/>
    </location>
</feature>
<keyword evidence="4" id="KW-0418">Kinase</keyword>
<dbReference type="SMART" id="SM00387">
    <property type="entry name" value="HATPase_c"/>
    <property type="match status" value="1"/>
</dbReference>
<dbReference type="Pfam" id="PF08448">
    <property type="entry name" value="PAS_4"/>
    <property type="match status" value="1"/>
</dbReference>
<dbReference type="InterPro" id="IPR004358">
    <property type="entry name" value="Sig_transdc_His_kin-like_C"/>
</dbReference>
<gene>
    <name evidence="9" type="ORF">OGM63_29320</name>
</gene>
<feature type="domain" description="PAC" evidence="8">
    <location>
        <begin position="130"/>
        <end position="184"/>
    </location>
</feature>
<dbReference type="PROSITE" id="PS50113">
    <property type="entry name" value="PAC"/>
    <property type="match status" value="1"/>
</dbReference>
<reference evidence="9 10" key="1">
    <citation type="submission" date="2022-10" db="EMBL/GenBank/DDBJ databases">
        <title>Identification of biosynthetic pathway for the production of the potent trypsin inhibitor radiosumin.</title>
        <authorList>
            <person name="Fewer D.P."/>
            <person name="Delbaje E."/>
            <person name="Ouyang X."/>
            <person name="Agostino P.D."/>
            <person name="Wahlsten M."/>
            <person name="Jokela J."/>
            <person name="Permi P."/>
            <person name="Haapaniemi E."/>
            <person name="Koistinen H."/>
        </authorList>
    </citation>
    <scope>NUCLEOTIDE SEQUENCE [LARGE SCALE GENOMIC DNA]</scope>
    <source>
        <strain evidence="9 10">NIES-515</strain>
    </source>
</reference>
<evidence type="ECO:0000259" key="8">
    <source>
        <dbReference type="PROSITE" id="PS50113"/>
    </source>
</evidence>
<keyword evidence="4" id="KW-0808">Transferase</keyword>
<keyword evidence="9" id="KW-0067">ATP-binding</keyword>
<dbReference type="InterPro" id="IPR035965">
    <property type="entry name" value="PAS-like_dom_sf"/>
</dbReference>
<dbReference type="EC" id="2.7.13.3" evidence="2"/>
<dbReference type="PANTHER" id="PTHR43547:SF2">
    <property type="entry name" value="HYBRID SIGNAL TRANSDUCTION HISTIDINE KINASE C"/>
    <property type="match status" value="1"/>
</dbReference>
<organism evidence="9 10">
    <name type="scientific">Plectonema radiosum NIES-515</name>
    <dbReference type="NCBI Taxonomy" id="2986073"/>
    <lineage>
        <taxon>Bacteria</taxon>
        <taxon>Bacillati</taxon>
        <taxon>Cyanobacteriota</taxon>
        <taxon>Cyanophyceae</taxon>
        <taxon>Oscillatoriophycideae</taxon>
        <taxon>Oscillatoriales</taxon>
        <taxon>Microcoleaceae</taxon>
        <taxon>Plectonema</taxon>
    </lineage>
</organism>
<protein>
    <recommendedName>
        <fullName evidence="2">histidine kinase</fullName>
        <ecNumber evidence="2">2.7.13.3</ecNumber>
    </recommendedName>
</protein>
<dbReference type="InterPro" id="IPR003661">
    <property type="entry name" value="HisK_dim/P_dom"/>
</dbReference>
<evidence type="ECO:0000256" key="3">
    <source>
        <dbReference type="ARBA" id="ARBA00022553"/>
    </source>
</evidence>
<evidence type="ECO:0000256" key="2">
    <source>
        <dbReference type="ARBA" id="ARBA00012438"/>
    </source>
</evidence>
<feature type="compositionally biased region" description="Basic and acidic residues" evidence="6">
    <location>
        <begin position="1"/>
        <end position="13"/>
    </location>
</feature>
<dbReference type="SUPFAM" id="SSF55781">
    <property type="entry name" value="GAF domain-like"/>
    <property type="match status" value="1"/>
</dbReference>
<comment type="catalytic activity">
    <reaction evidence="1">
        <text>ATP + protein L-histidine = ADP + protein N-phospho-L-histidine.</text>
        <dbReference type="EC" id="2.7.13.3"/>
    </reaction>
</comment>
<dbReference type="InterPro" id="IPR029016">
    <property type="entry name" value="GAF-like_dom_sf"/>
</dbReference>
<dbReference type="InterPro" id="IPR013656">
    <property type="entry name" value="PAS_4"/>
</dbReference>
<dbReference type="PRINTS" id="PR00344">
    <property type="entry name" value="BCTRLSENSOR"/>
</dbReference>
<dbReference type="InterPro" id="IPR036890">
    <property type="entry name" value="HATPase_C_sf"/>
</dbReference>
<evidence type="ECO:0000256" key="1">
    <source>
        <dbReference type="ARBA" id="ARBA00000085"/>
    </source>
</evidence>
<dbReference type="Pfam" id="PF00512">
    <property type="entry name" value="HisKA"/>
    <property type="match status" value="1"/>
</dbReference>
<dbReference type="SMART" id="SM00388">
    <property type="entry name" value="HisKA"/>
    <property type="match status" value="1"/>
</dbReference>
<keyword evidence="3" id="KW-0597">Phosphoprotein</keyword>
<evidence type="ECO:0000313" key="10">
    <source>
        <dbReference type="Proteomes" id="UP001526143"/>
    </source>
</evidence>
<dbReference type="InterPro" id="IPR005467">
    <property type="entry name" value="His_kinase_dom"/>
</dbReference>
<dbReference type="GO" id="GO:0005524">
    <property type="term" value="F:ATP binding"/>
    <property type="evidence" value="ECO:0007669"/>
    <property type="project" value="UniProtKB-KW"/>
</dbReference>
<dbReference type="EMBL" id="JAOWRF010000415">
    <property type="protein sequence ID" value="MCV3217562.1"/>
    <property type="molecule type" value="Genomic_DNA"/>
</dbReference>
<keyword evidence="5" id="KW-0902">Two-component regulatory system</keyword>
<proteinExistence type="predicted"/>
<dbReference type="RefSeq" id="WP_263749285.1">
    <property type="nucleotide sequence ID" value="NZ_JAOWRF010000415.1"/>
</dbReference>
<dbReference type="Gene3D" id="3.30.450.20">
    <property type="entry name" value="PAS domain"/>
    <property type="match status" value="1"/>
</dbReference>
<comment type="caution">
    <text evidence="9">The sequence shown here is derived from an EMBL/GenBank/DDBJ whole genome shotgun (WGS) entry which is preliminary data.</text>
</comment>
<evidence type="ECO:0000313" key="9">
    <source>
        <dbReference type="EMBL" id="MCV3217562.1"/>
    </source>
</evidence>